<dbReference type="GO" id="GO:0004519">
    <property type="term" value="F:endonuclease activity"/>
    <property type="evidence" value="ECO:0007669"/>
    <property type="project" value="InterPro"/>
</dbReference>
<protein>
    <submittedName>
        <fullName evidence="3">Terminase</fullName>
    </submittedName>
</protein>
<reference evidence="3 4" key="1">
    <citation type="submission" date="2019-07" db="EMBL/GenBank/DDBJ databases">
        <title>Whole genome shotgun sequence of Swaminathania salitolerans NBRC 104436.</title>
        <authorList>
            <person name="Hosoyama A."/>
            <person name="Uohara A."/>
            <person name="Ohji S."/>
            <person name="Ichikawa N."/>
        </authorList>
    </citation>
    <scope>NUCLEOTIDE SEQUENCE [LARGE SCALE GENOMIC DNA]</scope>
    <source>
        <strain evidence="3 4">NBRC 104436</strain>
    </source>
</reference>
<name>A0A511BNG1_9PROT</name>
<gene>
    <name evidence="3" type="ORF">SSA02_10430</name>
</gene>
<sequence>MLDLSRKDWEARLRAGQSLLPDLEPVDPELAARAVRCFDRLRIPDVPGTPAMAEACGDWFREIVSALFGALDPDTGVRAIQELFLLVPKKNSKTTNGAGLMLTAVIVNERPNAEFLIVAPTKEIAELAFSQALGMVQNDRTLMRRFHAQTHLKRLTFRSSGATLQVKAFSPDVMTGVKPAGVLVDEQHVIAMRNDAGSVMRQIRGGMISQPEAFLAIITTQSDGPPRGVFAQDLIRAREIRDGKRHQPVLPVLYELPPDIQQPSKLPGEAAPWEDPQYWPMVLPNLGRSITLDRLRREYEDAREKGVGELASWASQHLNVEIGLALRSDRWVGADYWQGAGDDTLTLEALIERCEVIVAGIDGGGLDDLLSLAVLGRDRITGQWLHWQKSWVFEGVLALRKREASQLRDFETQGDLVITAAPGTDIDALVAVLGTIDRSGKLAIVGLDPMGVGAIVDALAQIGIAHERVVGISQGWTLSGAIKTAERKLADGTLCHGARPIMAWAVSNAKVEPRGNAIIITKQASGYLKIDPLMALLNAVTLMSRNPEPPGGGRMDDFLSTGIIAV</sequence>
<dbReference type="OrthoDB" id="9760250at2"/>
<dbReference type="InterPro" id="IPR046462">
    <property type="entry name" value="TerL_nuclease"/>
</dbReference>
<feature type="domain" description="Terminase large subunit-like endonuclease" evidence="2">
    <location>
        <begin position="274"/>
        <end position="542"/>
    </location>
</feature>
<accession>A0A511BNG1</accession>
<dbReference type="Proteomes" id="UP000321405">
    <property type="component" value="Unassembled WGS sequence"/>
</dbReference>
<feature type="domain" description="Terminase large subunit-like ATPase" evidence="1">
    <location>
        <begin position="59"/>
        <end position="223"/>
    </location>
</feature>
<evidence type="ECO:0000259" key="1">
    <source>
        <dbReference type="Pfam" id="PF03354"/>
    </source>
</evidence>
<comment type="caution">
    <text evidence="3">The sequence shown here is derived from an EMBL/GenBank/DDBJ whole genome shotgun (WGS) entry which is preliminary data.</text>
</comment>
<dbReference type="PANTHER" id="PTHR41287:SF1">
    <property type="entry name" value="PROTEIN YMFN"/>
    <property type="match status" value="1"/>
</dbReference>
<dbReference type="Pfam" id="PF20441">
    <property type="entry name" value="TerL_nuclease"/>
    <property type="match status" value="1"/>
</dbReference>
<evidence type="ECO:0000313" key="4">
    <source>
        <dbReference type="Proteomes" id="UP000321405"/>
    </source>
</evidence>
<dbReference type="Gene3D" id="3.40.50.300">
    <property type="entry name" value="P-loop containing nucleotide triphosphate hydrolases"/>
    <property type="match status" value="1"/>
</dbReference>
<dbReference type="Pfam" id="PF03354">
    <property type="entry name" value="TerL_ATPase"/>
    <property type="match status" value="1"/>
</dbReference>
<evidence type="ECO:0000313" key="3">
    <source>
        <dbReference type="EMBL" id="GEL01880.1"/>
    </source>
</evidence>
<dbReference type="RefSeq" id="WP_147092869.1">
    <property type="nucleotide sequence ID" value="NZ_BJVC01000002.1"/>
</dbReference>
<dbReference type="InterPro" id="IPR027417">
    <property type="entry name" value="P-loop_NTPase"/>
</dbReference>
<keyword evidence="4" id="KW-1185">Reference proteome</keyword>
<dbReference type="EMBL" id="BJVC01000002">
    <property type="protein sequence ID" value="GEL01880.1"/>
    <property type="molecule type" value="Genomic_DNA"/>
</dbReference>
<dbReference type="AlphaFoldDB" id="A0A511BNG1"/>
<dbReference type="InterPro" id="IPR005021">
    <property type="entry name" value="Terminase_largesu-like"/>
</dbReference>
<dbReference type="PANTHER" id="PTHR41287">
    <property type="match status" value="1"/>
</dbReference>
<proteinExistence type="predicted"/>
<dbReference type="InterPro" id="IPR046461">
    <property type="entry name" value="TerL_ATPase"/>
</dbReference>
<evidence type="ECO:0000259" key="2">
    <source>
        <dbReference type="Pfam" id="PF20441"/>
    </source>
</evidence>
<organism evidence="3 4">
    <name type="scientific">Swaminathania salitolerans</name>
    <dbReference type="NCBI Taxonomy" id="182838"/>
    <lineage>
        <taxon>Bacteria</taxon>
        <taxon>Pseudomonadati</taxon>
        <taxon>Pseudomonadota</taxon>
        <taxon>Alphaproteobacteria</taxon>
        <taxon>Acetobacterales</taxon>
        <taxon>Acetobacteraceae</taxon>
        <taxon>Swaminathania</taxon>
    </lineage>
</organism>